<evidence type="ECO:0000256" key="2">
    <source>
        <dbReference type="SAM" id="Phobius"/>
    </source>
</evidence>
<name>A0A4V0XV66_PLAAG</name>
<sequence length="161" mass="17425">MSYLTVGRQLFQQMMETIRGIVEIEQAESDRNLQKTIQSVGFGIGAAGVVATSAPYWIDQNPEKINIDKPFTSTSLNTFTAVILFSFIAGLGAWGIASGWMYRKSFIAGVKGRLSGGIGNNKTQVSLPSSPGQPINTISQEPEAATNTTETKREDSARPHQ</sequence>
<dbReference type="Proteomes" id="UP000299794">
    <property type="component" value="Unassembled WGS sequence"/>
</dbReference>
<feature type="compositionally biased region" description="Basic and acidic residues" evidence="1">
    <location>
        <begin position="150"/>
        <end position="161"/>
    </location>
</feature>
<dbReference type="EMBL" id="BJCD01000086">
    <property type="protein sequence ID" value="GDZ96269.1"/>
    <property type="molecule type" value="Genomic_DNA"/>
</dbReference>
<comment type="caution">
    <text evidence="3">The sequence shown here is derived from an EMBL/GenBank/DDBJ whole genome shotgun (WGS) entry which is preliminary data.</text>
</comment>
<feature type="transmembrane region" description="Helical" evidence="2">
    <location>
        <begin position="40"/>
        <end position="58"/>
    </location>
</feature>
<dbReference type="RefSeq" id="WP_141296391.1">
    <property type="nucleotide sequence ID" value="NZ_BJCD01000086.1"/>
</dbReference>
<evidence type="ECO:0000256" key="1">
    <source>
        <dbReference type="SAM" id="MobiDB-lite"/>
    </source>
</evidence>
<evidence type="ECO:0000313" key="4">
    <source>
        <dbReference type="Proteomes" id="UP000299794"/>
    </source>
</evidence>
<organism evidence="3 4">
    <name type="scientific">Planktothrix agardhii CCAP 1459/11A</name>
    <dbReference type="NCBI Taxonomy" id="282420"/>
    <lineage>
        <taxon>Bacteria</taxon>
        <taxon>Bacillati</taxon>
        <taxon>Cyanobacteriota</taxon>
        <taxon>Cyanophyceae</taxon>
        <taxon>Oscillatoriophycideae</taxon>
        <taxon>Oscillatoriales</taxon>
        <taxon>Microcoleaceae</taxon>
        <taxon>Planktothrix</taxon>
    </lineage>
</organism>
<reference evidence="4" key="1">
    <citation type="submission" date="2019-02" db="EMBL/GenBank/DDBJ databases">
        <title>Draft genome sequence of Planktothrix agardhii NIES-905.</title>
        <authorList>
            <person name="Yamaguchi H."/>
            <person name="Suzuki S."/>
            <person name="Kawachi M."/>
        </authorList>
    </citation>
    <scope>NUCLEOTIDE SEQUENCE [LARGE SCALE GENOMIC DNA]</scope>
    <source>
        <strain evidence="4">CCAP 1459/11A</strain>
    </source>
</reference>
<dbReference type="AlphaFoldDB" id="A0A4V0XV66"/>
<keyword evidence="2" id="KW-1133">Transmembrane helix</keyword>
<keyword evidence="2" id="KW-0472">Membrane</keyword>
<keyword evidence="2" id="KW-0812">Transmembrane</keyword>
<feature type="region of interest" description="Disordered" evidence="1">
    <location>
        <begin position="121"/>
        <end position="161"/>
    </location>
</feature>
<proteinExistence type="predicted"/>
<accession>A0A4V0XV66</accession>
<protein>
    <submittedName>
        <fullName evidence="3">Uncharacterized protein</fullName>
    </submittedName>
</protein>
<feature type="transmembrane region" description="Helical" evidence="2">
    <location>
        <begin position="78"/>
        <end position="97"/>
    </location>
</feature>
<evidence type="ECO:0000313" key="3">
    <source>
        <dbReference type="EMBL" id="GDZ96269.1"/>
    </source>
</evidence>
<gene>
    <name evidence="3" type="ORF">PA905_47590</name>
</gene>
<feature type="compositionally biased region" description="Polar residues" evidence="1">
    <location>
        <begin position="121"/>
        <end position="149"/>
    </location>
</feature>